<reference evidence="2" key="2">
    <citation type="journal article" date="2017" name="Nat. Plants">
        <title>The Aegilops tauschii genome reveals multiple impacts of transposons.</title>
        <authorList>
            <person name="Zhao G."/>
            <person name="Zou C."/>
            <person name="Li K."/>
            <person name="Wang K."/>
            <person name="Li T."/>
            <person name="Gao L."/>
            <person name="Zhang X."/>
            <person name="Wang H."/>
            <person name="Yang Z."/>
            <person name="Liu X."/>
            <person name="Jiang W."/>
            <person name="Mao L."/>
            <person name="Kong X."/>
            <person name="Jiao Y."/>
            <person name="Jia J."/>
        </authorList>
    </citation>
    <scope>NUCLEOTIDE SEQUENCE [LARGE SCALE GENOMIC DNA]</scope>
    <source>
        <strain evidence="2">cv. AL8/78</strain>
    </source>
</reference>
<dbReference type="PANTHER" id="PTHR33800:SF18">
    <property type="entry name" value="F-BOX DOMAIN-CONTAINING PROTEIN"/>
    <property type="match status" value="1"/>
</dbReference>
<reference evidence="1" key="4">
    <citation type="submission" date="2019-03" db="UniProtKB">
        <authorList>
            <consortium name="EnsemblPlants"/>
        </authorList>
    </citation>
    <scope>IDENTIFICATION</scope>
</reference>
<keyword evidence="2" id="KW-1185">Reference proteome</keyword>
<reference evidence="2" key="1">
    <citation type="journal article" date="2014" name="Science">
        <title>Ancient hybridizations among the ancestral genomes of bread wheat.</title>
        <authorList>
            <consortium name="International Wheat Genome Sequencing Consortium,"/>
            <person name="Marcussen T."/>
            <person name="Sandve S.R."/>
            <person name="Heier L."/>
            <person name="Spannagl M."/>
            <person name="Pfeifer M."/>
            <person name="Jakobsen K.S."/>
            <person name="Wulff B.B."/>
            <person name="Steuernagel B."/>
            <person name="Mayer K.F."/>
            <person name="Olsen O.A."/>
        </authorList>
    </citation>
    <scope>NUCLEOTIDE SEQUENCE [LARGE SCALE GENOMIC DNA]</scope>
    <source>
        <strain evidence="2">cv. AL8/78</strain>
    </source>
</reference>
<evidence type="ECO:0000313" key="2">
    <source>
        <dbReference type="Proteomes" id="UP000015105"/>
    </source>
</evidence>
<dbReference type="AlphaFoldDB" id="A0A453SYT0"/>
<dbReference type="Proteomes" id="UP000015105">
    <property type="component" value="Chromosome 7D"/>
</dbReference>
<organism evidence="1 2">
    <name type="scientific">Aegilops tauschii subsp. strangulata</name>
    <name type="common">Goatgrass</name>
    <dbReference type="NCBI Taxonomy" id="200361"/>
    <lineage>
        <taxon>Eukaryota</taxon>
        <taxon>Viridiplantae</taxon>
        <taxon>Streptophyta</taxon>
        <taxon>Embryophyta</taxon>
        <taxon>Tracheophyta</taxon>
        <taxon>Spermatophyta</taxon>
        <taxon>Magnoliopsida</taxon>
        <taxon>Liliopsida</taxon>
        <taxon>Poales</taxon>
        <taxon>Poaceae</taxon>
        <taxon>BOP clade</taxon>
        <taxon>Pooideae</taxon>
        <taxon>Triticodae</taxon>
        <taxon>Triticeae</taxon>
        <taxon>Triticinae</taxon>
        <taxon>Aegilops</taxon>
    </lineage>
</organism>
<protein>
    <submittedName>
        <fullName evidence="1">Uncharacterized protein</fullName>
    </submittedName>
</protein>
<name>A0A453SYT0_AEGTS</name>
<evidence type="ECO:0000313" key="1">
    <source>
        <dbReference type="EnsemblPlants" id="AET7Gv21158000.1"/>
    </source>
</evidence>
<dbReference type="EnsemblPlants" id="AET7Gv21158000.1">
    <property type="protein sequence ID" value="AET7Gv21158000.1"/>
    <property type="gene ID" value="AET7Gv21158000"/>
</dbReference>
<sequence length="99" mass="11501">MLLLPQGQQRNITLFVWRSHLPLQRILSHHRCVHRCGGFNSTSPIQCQMWEKFYQNGILKAPLASPPTHISLSVPTDSSLFDWHVGSDSWSEVHILIWW</sequence>
<reference evidence="1" key="3">
    <citation type="journal article" date="2017" name="Nature">
        <title>Genome sequence of the progenitor of the wheat D genome Aegilops tauschii.</title>
        <authorList>
            <person name="Luo M.C."/>
            <person name="Gu Y.Q."/>
            <person name="Puiu D."/>
            <person name="Wang H."/>
            <person name="Twardziok S.O."/>
            <person name="Deal K.R."/>
            <person name="Huo N."/>
            <person name="Zhu T."/>
            <person name="Wang L."/>
            <person name="Wang Y."/>
            <person name="McGuire P.E."/>
            <person name="Liu S."/>
            <person name="Long H."/>
            <person name="Ramasamy R.K."/>
            <person name="Rodriguez J.C."/>
            <person name="Van S.L."/>
            <person name="Yuan L."/>
            <person name="Wang Z."/>
            <person name="Xia Z."/>
            <person name="Xiao L."/>
            <person name="Anderson O.D."/>
            <person name="Ouyang S."/>
            <person name="Liang Y."/>
            <person name="Zimin A.V."/>
            <person name="Pertea G."/>
            <person name="Qi P."/>
            <person name="Bennetzen J.L."/>
            <person name="Dai X."/>
            <person name="Dawson M.W."/>
            <person name="Muller H.G."/>
            <person name="Kugler K."/>
            <person name="Rivarola-Duarte L."/>
            <person name="Spannagl M."/>
            <person name="Mayer K.F.X."/>
            <person name="Lu F.H."/>
            <person name="Bevan M.W."/>
            <person name="Leroy P."/>
            <person name="Li P."/>
            <person name="You F.M."/>
            <person name="Sun Q."/>
            <person name="Liu Z."/>
            <person name="Lyons E."/>
            <person name="Wicker T."/>
            <person name="Salzberg S.L."/>
            <person name="Devos K.M."/>
            <person name="Dvorak J."/>
        </authorList>
    </citation>
    <scope>NUCLEOTIDE SEQUENCE [LARGE SCALE GENOMIC DNA]</scope>
    <source>
        <strain evidence="1">cv. AL8/78</strain>
    </source>
</reference>
<accession>A0A453SYT0</accession>
<reference evidence="1" key="5">
    <citation type="journal article" date="2021" name="G3 (Bethesda)">
        <title>Aegilops tauschii genome assembly Aet v5.0 features greater sequence contiguity and improved annotation.</title>
        <authorList>
            <person name="Wang L."/>
            <person name="Zhu T."/>
            <person name="Rodriguez J.C."/>
            <person name="Deal K.R."/>
            <person name="Dubcovsky J."/>
            <person name="McGuire P.E."/>
            <person name="Lux T."/>
            <person name="Spannagl M."/>
            <person name="Mayer K.F.X."/>
            <person name="Baldrich P."/>
            <person name="Meyers B.C."/>
            <person name="Huo N."/>
            <person name="Gu Y.Q."/>
            <person name="Zhou H."/>
            <person name="Devos K.M."/>
            <person name="Bennetzen J.L."/>
            <person name="Unver T."/>
            <person name="Budak H."/>
            <person name="Gulick P.J."/>
            <person name="Galiba G."/>
            <person name="Kalapos B."/>
            <person name="Nelson D.R."/>
            <person name="Li P."/>
            <person name="You F.M."/>
            <person name="Luo M.C."/>
            <person name="Dvorak J."/>
        </authorList>
    </citation>
    <scope>NUCLEOTIDE SEQUENCE [LARGE SCALE GENOMIC DNA]</scope>
    <source>
        <strain evidence="1">cv. AL8/78</strain>
    </source>
</reference>
<dbReference type="PANTHER" id="PTHR33800">
    <property type="entry name" value="OS06G0113600 PROTEIN"/>
    <property type="match status" value="1"/>
</dbReference>
<proteinExistence type="predicted"/>
<dbReference type="Gramene" id="AET7Gv21158000.1">
    <property type="protein sequence ID" value="AET7Gv21158000.1"/>
    <property type="gene ID" value="AET7Gv21158000"/>
</dbReference>